<gene>
    <name evidence="1" type="ORF">K0O64_12125</name>
</gene>
<accession>A0ABX8VSJ4</accession>
<sequence length="167" mass="18887">MATATVAISIGGAGIFFTWLTGKQARDDARASAREAREQERLENAYIGMLDMAERVGQWVRMVYPLWDTVPPRPVPAELPSLAEQAHTQALVNAFGSGDVRVRMKDWQDVVQDVLVTVQQIQWEEADRERYSEESPRRTLERLRGSERIAREALTDQVAVELGHRIA</sequence>
<dbReference type="EMBL" id="CP080333">
    <property type="protein sequence ID" value="QYL19163.1"/>
    <property type="molecule type" value="Genomic_DNA"/>
</dbReference>
<keyword evidence="2" id="KW-1185">Reference proteome</keyword>
<dbReference type="RefSeq" id="WP_125477430.1">
    <property type="nucleotide sequence ID" value="NZ_BAAAVX010000005.1"/>
</dbReference>
<evidence type="ECO:0008006" key="3">
    <source>
        <dbReference type="Google" id="ProtNLM"/>
    </source>
</evidence>
<proteinExistence type="predicted"/>
<evidence type="ECO:0000313" key="1">
    <source>
        <dbReference type="EMBL" id="QYL19163.1"/>
    </source>
</evidence>
<name>A0ABX8VSJ4_9MYCO</name>
<dbReference type="Proteomes" id="UP000825367">
    <property type="component" value="Chromosome"/>
</dbReference>
<reference evidence="1 2" key="1">
    <citation type="submission" date="2021-07" db="EMBL/GenBank/DDBJ databases">
        <title>Whole genome sequencing of non-tuberculosis mycobacteria type-strains.</title>
        <authorList>
            <person name="Igarashi Y."/>
            <person name="Osugi A."/>
            <person name="Mitarai S."/>
        </authorList>
    </citation>
    <scope>NUCLEOTIDE SEQUENCE [LARGE SCALE GENOMIC DNA]</scope>
    <source>
        <strain evidence="1 2">JCM 16370</strain>
    </source>
</reference>
<evidence type="ECO:0000313" key="2">
    <source>
        <dbReference type="Proteomes" id="UP000825367"/>
    </source>
</evidence>
<protein>
    <recommendedName>
        <fullName evidence="3">Secreted protein</fullName>
    </recommendedName>
</protein>
<organism evidence="1 2">
    <name type="scientific">Mycolicibacterium pallens</name>
    <dbReference type="NCBI Taxonomy" id="370524"/>
    <lineage>
        <taxon>Bacteria</taxon>
        <taxon>Bacillati</taxon>
        <taxon>Actinomycetota</taxon>
        <taxon>Actinomycetes</taxon>
        <taxon>Mycobacteriales</taxon>
        <taxon>Mycobacteriaceae</taxon>
        <taxon>Mycolicibacterium</taxon>
    </lineage>
</organism>